<dbReference type="Proteomes" id="UP000230781">
    <property type="component" value="Chromosome"/>
</dbReference>
<proteinExistence type="predicted"/>
<dbReference type="SUPFAM" id="SSF58100">
    <property type="entry name" value="Bacterial hemolysins"/>
    <property type="match status" value="1"/>
</dbReference>
<dbReference type="AlphaFoldDB" id="A0A2D3PQK3"/>
<reference evidence="1 2" key="1">
    <citation type="submission" date="2017-11" db="EMBL/GenBank/DDBJ databases">
        <title>Genome sequencing of Fusobacterium periodonticum KCOM 2555.</title>
        <authorList>
            <person name="Kook J.-K."/>
            <person name="Park S.-N."/>
            <person name="Lim Y.K."/>
        </authorList>
    </citation>
    <scope>NUCLEOTIDE SEQUENCE [LARGE SCALE GENOMIC DNA]</scope>
    <source>
        <strain evidence="1 2">KCOM 2555</strain>
    </source>
</reference>
<dbReference type="EMBL" id="CP024704">
    <property type="protein sequence ID" value="ATV69406.1"/>
    <property type="molecule type" value="Genomic_DNA"/>
</dbReference>
<accession>A0A2D3PQK3</accession>
<evidence type="ECO:0000313" key="2">
    <source>
        <dbReference type="Proteomes" id="UP000230781"/>
    </source>
</evidence>
<gene>
    <name evidence="1" type="ORF">CTM98_01195</name>
</gene>
<protein>
    <recommendedName>
        <fullName evidence="3">Bro-N domain-containing protein</fullName>
    </recommendedName>
</protein>
<evidence type="ECO:0000313" key="1">
    <source>
        <dbReference type="EMBL" id="ATV69406.1"/>
    </source>
</evidence>
<organism evidence="1 2">
    <name type="scientific">Fusobacterium pseudoperiodonticum</name>
    <dbReference type="NCBI Taxonomy" id="2663009"/>
    <lineage>
        <taxon>Bacteria</taxon>
        <taxon>Fusobacteriati</taxon>
        <taxon>Fusobacteriota</taxon>
        <taxon>Fusobacteriia</taxon>
        <taxon>Fusobacteriales</taxon>
        <taxon>Fusobacteriaceae</taxon>
        <taxon>Fusobacterium</taxon>
    </lineage>
</organism>
<sequence length="206" mass="23991">MNDKNNLVVFENTELQVMVNNNHEIEMDIDELAKALNFKEKDYLKKLIARNPELQSSEFSKIKKVLSNEGGVLKKRDKRVFNQDGIFEISYLANTDRAKEFRRFIKAFSKEMITRIKNNQIALNQGVPALQTKIEPKIDQMLELVTQRDDEIANIFEFFEKAKEYFEMIGVMQKDIKLIKTKMDEIVDAVNELSDEVYGDEDGGKQ</sequence>
<name>A0A2D3PQK3_9FUSO</name>
<evidence type="ECO:0008006" key="3">
    <source>
        <dbReference type="Google" id="ProtNLM"/>
    </source>
</evidence>
<dbReference type="RefSeq" id="WP_100025774.1">
    <property type="nucleotide sequence ID" value="NZ_CP024704.1"/>
</dbReference>